<dbReference type="InterPro" id="IPR001296">
    <property type="entry name" value="Glyco_trans_1"/>
</dbReference>
<sequence>MTKPVLVEVVQRFASGGLEALVLELAEQLQNEYEIHIVSLEGQAPTLIKAWPRLNQSQVTLHALNKPVGLHGGTVLALRRLCKQLQAEIIHSHHIGPLLYASAATWGMPLRKLHTEHDEWHLQSGKQRRLTQLGFRLGKIAPVADACRVAEALEPLTQRQVPAVIYNGIDMGRFRPGDRDFARDSLGLCAERSQWIGCAARLVPEKGLEHLLQAMVRLPGRVGLAIAGDGPLRESLVRQIHELDLESRVVMCGRLDAIETFYQALDLFCLPSLKEGFPMSLLEAQACGIPVVATRTGATAEAVCPYSGTLVEQGCSEALSDAIAIGLQRAAGQKPRNFIYQRGNAVRMARQYRDLMEAL</sequence>
<dbReference type="Gene3D" id="3.40.50.2000">
    <property type="entry name" value="Glycogen Phosphorylase B"/>
    <property type="match status" value="2"/>
</dbReference>
<gene>
    <name evidence="6" type="ORF">GCM10023333_41520</name>
</gene>
<dbReference type="RefSeq" id="WP_345337442.1">
    <property type="nucleotide sequence ID" value="NZ_BAABJZ010000106.1"/>
</dbReference>
<evidence type="ECO:0000259" key="4">
    <source>
        <dbReference type="Pfam" id="PF00534"/>
    </source>
</evidence>
<keyword evidence="2" id="KW-0328">Glycosyltransferase</keyword>
<feature type="domain" description="Glycosyltransferase subfamily 4-like N-terminal" evidence="5">
    <location>
        <begin position="16"/>
        <end position="171"/>
    </location>
</feature>
<reference evidence="7" key="1">
    <citation type="journal article" date="2019" name="Int. J. Syst. Evol. Microbiol.">
        <title>The Global Catalogue of Microorganisms (GCM) 10K type strain sequencing project: providing services to taxonomists for standard genome sequencing and annotation.</title>
        <authorList>
            <consortium name="The Broad Institute Genomics Platform"/>
            <consortium name="The Broad Institute Genome Sequencing Center for Infectious Disease"/>
            <person name="Wu L."/>
            <person name="Ma J."/>
        </authorList>
    </citation>
    <scope>NUCLEOTIDE SEQUENCE [LARGE SCALE GENOMIC DNA]</scope>
    <source>
        <strain evidence="7">JCM 18401</strain>
    </source>
</reference>
<evidence type="ECO:0000256" key="3">
    <source>
        <dbReference type="ARBA" id="ARBA00022679"/>
    </source>
</evidence>
<keyword evidence="3" id="KW-0808">Transferase</keyword>
<dbReference type="PANTHER" id="PTHR12526:SF640">
    <property type="entry name" value="COLANIC ACID BIOSYNTHESIS GLYCOSYLTRANSFERASE WCAL-RELATED"/>
    <property type="match status" value="1"/>
</dbReference>
<dbReference type="EMBL" id="BAABJZ010000106">
    <property type="protein sequence ID" value="GAA4903062.1"/>
    <property type="molecule type" value="Genomic_DNA"/>
</dbReference>
<comment type="similarity">
    <text evidence="1">Belongs to the glycosyltransferase group 1 family. Glycosyltransferase 4 subfamily.</text>
</comment>
<keyword evidence="7" id="KW-1185">Reference proteome</keyword>
<comment type="caution">
    <text evidence="6">The sequence shown here is derived from an EMBL/GenBank/DDBJ whole genome shotgun (WGS) entry which is preliminary data.</text>
</comment>
<dbReference type="InterPro" id="IPR028098">
    <property type="entry name" value="Glyco_trans_4-like_N"/>
</dbReference>
<organism evidence="6 7">
    <name type="scientific">Ferrimonas pelagia</name>
    <dbReference type="NCBI Taxonomy" id="1177826"/>
    <lineage>
        <taxon>Bacteria</taxon>
        <taxon>Pseudomonadati</taxon>
        <taxon>Pseudomonadota</taxon>
        <taxon>Gammaproteobacteria</taxon>
        <taxon>Alteromonadales</taxon>
        <taxon>Ferrimonadaceae</taxon>
        <taxon>Ferrimonas</taxon>
    </lineage>
</organism>
<accession>A0ABP9FH27</accession>
<feature type="domain" description="Glycosyl transferase family 1" evidence="4">
    <location>
        <begin position="195"/>
        <end position="330"/>
    </location>
</feature>
<dbReference type="Pfam" id="PF00534">
    <property type="entry name" value="Glycos_transf_1"/>
    <property type="match status" value="1"/>
</dbReference>
<proteinExistence type="inferred from homology"/>
<protein>
    <submittedName>
        <fullName evidence="6">Glycosyltransferase</fullName>
    </submittedName>
</protein>
<dbReference type="SUPFAM" id="SSF53756">
    <property type="entry name" value="UDP-Glycosyltransferase/glycogen phosphorylase"/>
    <property type="match status" value="1"/>
</dbReference>
<evidence type="ECO:0000313" key="7">
    <source>
        <dbReference type="Proteomes" id="UP001499988"/>
    </source>
</evidence>
<dbReference type="Proteomes" id="UP001499988">
    <property type="component" value="Unassembled WGS sequence"/>
</dbReference>
<name>A0ABP9FH27_9GAMM</name>
<dbReference type="Pfam" id="PF13439">
    <property type="entry name" value="Glyco_transf_4"/>
    <property type="match status" value="1"/>
</dbReference>
<dbReference type="PANTHER" id="PTHR12526">
    <property type="entry name" value="GLYCOSYLTRANSFERASE"/>
    <property type="match status" value="1"/>
</dbReference>
<evidence type="ECO:0000256" key="1">
    <source>
        <dbReference type="ARBA" id="ARBA00009481"/>
    </source>
</evidence>
<evidence type="ECO:0000256" key="2">
    <source>
        <dbReference type="ARBA" id="ARBA00022676"/>
    </source>
</evidence>
<evidence type="ECO:0000313" key="6">
    <source>
        <dbReference type="EMBL" id="GAA4903062.1"/>
    </source>
</evidence>
<evidence type="ECO:0000259" key="5">
    <source>
        <dbReference type="Pfam" id="PF13439"/>
    </source>
</evidence>